<dbReference type="GO" id="GO:0043625">
    <property type="term" value="C:delta DNA polymerase complex"/>
    <property type="evidence" value="ECO:0007669"/>
    <property type="project" value="InterPro"/>
</dbReference>
<accession>F0VYX2</accession>
<keyword evidence="2 3" id="KW-0808">Transferase</keyword>
<dbReference type="Pfam" id="PF00285">
    <property type="entry name" value="Citrate_synt"/>
    <property type="match status" value="1"/>
</dbReference>
<comment type="similarity">
    <text evidence="1 3">Belongs to the citrate synthase family.</text>
</comment>
<dbReference type="PANTHER" id="PTHR11739">
    <property type="entry name" value="CITRATE SYNTHASE"/>
    <property type="match status" value="1"/>
</dbReference>
<dbReference type="Gene3D" id="1.10.580.10">
    <property type="entry name" value="Citrate Synthase, domain 1"/>
    <property type="match status" value="1"/>
</dbReference>
<dbReference type="GO" id="GO:0006099">
    <property type="term" value="P:tricarboxylic acid cycle"/>
    <property type="evidence" value="ECO:0007669"/>
    <property type="project" value="TreeGrafter"/>
</dbReference>
<feature type="region of interest" description="Disordered" evidence="4">
    <location>
        <begin position="557"/>
        <end position="696"/>
    </location>
</feature>
<gene>
    <name evidence="5" type="ORF">ALNC14_001300</name>
</gene>
<dbReference type="GO" id="GO:0046912">
    <property type="term" value="F:acyltransferase activity, acyl groups converted into alkyl on transfer"/>
    <property type="evidence" value="ECO:0007669"/>
    <property type="project" value="InterPro"/>
</dbReference>
<dbReference type="PRINTS" id="PR00143">
    <property type="entry name" value="CITRTSNTHASE"/>
</dbReference>
<proteinExistence type="inferred from homology"/>
<dbReference type="NCBIfam" id="NF007128">
    <property type="entry name" value="PRK09569.1"/>
    <property type="match status" value="1"/>
</dbReference>
<evidence type="ECO:0000256" key="3">
    <source>
        <dbReference type="RuleBase" id="RU000441"/>
    </source>
</evidence>
<dbReference type="InterPro" id="IPR019038">
    <property type="entry name" value="POLD3"/>
</dbReference>
<dbReference type="GO" id="GO:0006260">
    <property type="term" value="P:DNA replication"/>
    <property type="evidence" value="ECO:0007669"/>
    <property type="project" value="InterPro"/>
</dbReference>
<name>F0VYX2_9STRA</name>
<organism evidence="5">
    <name type="scientific">Albugo laibachii Nc14</name>
    <dbReference type="NCBI Taxonomy" id="890382"/>
    <lineage>
        <taxon>Eukaryota</taxon>
        <taxon>Sar</taxon>
        <taxon>Stramenopiles</taxon>
        <taxon>Oomycota</taxon>
        <taxon>Peronosporomycetes</taxon>
        <taxon>Albuginales</taxon>
        <taxon>Albuginaceae</taxon>
        <taxon>Albugo</taxon>
    </lineage>
</organism>
<reference evidence="5" key="2">
    <citation type="submission" date="2011-02" db="EMBL/GenBank/DDBJ databases">
        <authorList>
            <person name="MacLean D."/>
        </authorList>
    </citation>
    <scope>NUCLEOTIDE SEQUENCE</scope>
</reference>
<reference evidence="5" key="1">
    <citation type="journal article" date="2011" name="PLoS Biol.">
        <title>Gene gain and loss during evolution of obligate parasitism in the white rust pathogen of Arabidopsis thaliana.</title>
        <authorList>
            <person name="Kemen E."/>
            <person name="Gardiner A."/>
            <person name="Schultz-Larsen T."/>
            <person name="Kemen A.C."/>
            <person name="Balmuth A.L."/>
            <person name="Robert-Seilaniantz A."/>
            <person name="Bailey K."/>
            <person name="Holub E."/>
            <person name="Studholme D.J."/>
            <person name="Maclean D."/>
            <person name="Jones J.D."/>
        </authorList>
    </citation>
    <scope>NUCLEOTIDE SEQUENCE</scope>
</reference>
<dbReference type="InterPro" id="IPR016143">
    <property type="entry name" value="Citrate_synth-like_sm_a-sub"/>
</dbReference>
<dbReference type="AlphaFoldDB" id="F0VYX2"/>
<evidence type="ECO:0000256" key="1">
    <source>
        <dbReference type="ARBA" id="ARBA00010566"/>
    </source>
</evidence>
<protein>
    <recommendedName>
        <fullName evidence="3">Citrate synthase</fullName>
    </recommendedName>
</protein>
<dbReference type="Pfam" id="PF09507">
    <property type="entry name" value="CDC27"/>
    <property type="match status" value="1"/>
</dbReference>
<feature type="compositionally biased region" description="Basic and acidic residues" evidence="4">
    <location>
        <begin position="746"/>
        <end position="757"/>
    </location>
</feature>
<feature type="region of interest" description="Disordered" evidence="4">
    <location>
        <begin position="730"/>
        <end position="786"/>
    </location>
</feature>
<dbReference type="InterPro" id="IPR002020">
    <property type="entry name" value="Citrate_synthase"/>
</dbReference>
<dbReference type="FunFam" id="1.10.230.10:FF:000001">
    <property type="entry name" value="Citrate synthase"/>
    <property type="match status" value="1"/>
</dbReference>
<dbReference type="SUPFAM" id="SSF48256">
    <property type="entry name" value="Citrate synthase"/>
    <property type="match status" value="1"/>
</dbReference>
<feature type="compositionally biased region" description="Low complexity" evidence="4">
    <location>
        <begin position="769"/>
        <end position="778"/>
    </location>
</feature>
<dbReference type="InterPro" id="IPR016142">
    <property type="entry name" value="Citrate_synth-like_lrg_a-sub"/>
</dbReference>
<dbReference type="GO" id="GO:0005975">
    <property type="term" value="P:carbohydrate metabolic process"/>
    <property type="evidence" value="ECO:0007669"/>
    <property type="project" value="TreeGrafter"/>
</dbReference>
<dbReference type="HOGENOM" id="CLU_356947_0_0_1"/>
<dbReference type="InterPro" id="IPR019810">
    <property type="entry name" value="Citrate_synthase_AS"/>
</dbReference>
<dbReference type="FunFam" id="1.10.580.10:FF:000001">
    <property type="entry name" value="Citrate synthase"/>
    <property type="match status" value="1"/>
</dbReference>
<dbReference type="InterPro" id="IPR036969">
    <property type="entry name" value="Citrate_synthase_sf"/>
</dbReference>
<dbReference type="PANTHER" id="PTHR11739:SF8">
    <property type="entry name" value="CITRATE SYNTHASE, MITOCHONDRIAL"/>
    <property type="match status" value="1"/>
</dbReference>
<dbReference type="GO" id="GO:0005759">
    <property type="term" value="C:mitochondrial matrix"/>
    <property type="evidence" value="ECO:0007669"/>
    <property type="project" value="TreeGrafter"/>
</dbReference>
<evidence type="ECO:0000256" key="4">
    <source>
        <dbReference type="SAM" id="MobiDB-lite"/>
    </source>
</evidence>
<evidence type="ECO:0000313" key="5">
    <source>
        <dbReference type="EMBL" id="CCA13987.1"/>
    </source>
</evidence>
<dbReference type="Gene3D" id="1.10.230.10">
    <property type="entry name" value="Cytochrome P450-Terp, domain 2"/>
    <property type="match status" value="1"/>
</dbReference>
<sequence>MTALIQSFRRSVIQAKAQSVKSFASASTGLLDTLKEQVPRRQEALKKLKSEHGSKSLGEVTVDQAIGGARGVKCLLWETSLLDADEGIRFRGYSIPELQKKLPTYAKNGEPLPEGLLWLLLTGDIPTKDQVDMVTEDLHSRARLPKHVKNLIVSLKNAHPMTQLSCAVTAMNTDSVLAKKYAEGIHKSTYWHHTYEDMMNLIARLPEVAALIYRNTFFSEKNRAYDSNLDYSANFCRMLGFESSEFDELMRLYLVIHSDHEGGNASAHTTHLVGSTLSDPYLSVAAGFNALAGPLHGLANQEVLGWILDLQSEFQSKGLQVNKDTITQFAWDTLNAGKVIPGYGHAVLRKTDPRYTCQRKFGLKYMPDDQLFQIVDTIYQVMPDILTKHGKTKNPYPNVDSHSGVLLHYYGLTQKNYYTVLFGVSRAIVHTLCAKAHVDIEAAKNACLQFLNGVNSSQNVVPVTVQIVKSDPNTHDPRERIIILTSKTIADAREMEIYGLLPTRMEGQDSHIHAINCLYEERHFRNACFAQADSEPDSALEYFHSSNITCSCITKKASRKKPEVNDPAGEPNVARFMKQSQPPTRATLPKVKSETKKSISKKATNSNVKPAGKNASKKTTEKQNVLSIDSSSEESDTDIGFKFVPKKTGRKRVVEEDDDDMEGSEMAVDALPEEKKAKVETNAPNPAENLLCADPDGKDAVHSVDNAKEAVVEKHQKLVTKTRINEDGYMVTEKLYEPADGQETENSDKRQPKEKPVSRPQGNTKSKKTSAGTGKQKTLLSFFQKN</sequence>
<dbReference type="PROSITE" id="PS00480">
    <property type="entry name" value="CITRATE_SYNTHASE"/>
    <property type="match status" value="1"/>
</dbReference>
<dbReference type="EMBL" id="FR824046">
    <property type="protein sequence ID" value="CCA13987.1"/>
    <property type="molecule type" value="Genomic_DNA"/>
</dbReference>
<evidence type="ECO:0000256" key="2">
    <source>
        <dbReference type="ARBA" id="ARBA00022679"/>
    </source>
</evidence>